<dbReference type="GO" id="GO:0004150">
    <property type="term" value="F:dihydroneopterin aldolase activity"/>
    <property type="evidence" value="ECO:0007669"/>
    <property type="project" value="UniProtKB-UniRule"/>
</dbReference>
<evidence type="ECO:0000256" key="3">
    <source>
        <dbReference type="ARBA" id="ARBA00005708"/>
    </source>
</evidence>
<comment type="catalytic activity">
    <reaction evidence="1 6">
        <text>7,8-dihydroneopterin = 6-hydroxymethyl-7,8-dihydropterin + glycolaldehyde</text>
        <dbReference type="Rhea" id="RHEA:10540"/>
        <dbReference type="ChEBI" id="CHEBI:17001"/>
        <dbReference type="ChEBI" id="CHEBI:17071"/>
        <dbReference type="ChEBI" id="CHEBI:44841"/>
        <dbReference type="EC" id="4.1.2.25"/>
    </reaction>
</comment>
<evidence type="ECO:0000256" key="2">
    <source>
        <dbReference type="ARBA" id="ARBA00005013"/>
    </source>
</evidence>
<organism evidence="8 9">
    <name type="scientific">Cerasicoccus arenae</name>
    <dbReference type="NCBI Taxonomy" id="424488"/>
    <lineage>
        <taxon>Bacteria</taxon>
        <taxon>Pseudomonadati</taxon>
        <taxon>Verrucomicrobiota</taxon>
        <taxon>Opitutia</taxon>
        <taxon>Puniceicoccales</taxon>
        <taxon>Cerasicoccaceae</taxon>
        <taxon>Cerasicoccus</taxon>
    </lineage>
</organism>
<dbReference type="SUPFAM" id="SSF55620">
    <property type="entry name" value="Tetrahydrobiopterin biosynthesis enzymes-like"/>
    <property type="match status" value="1"/>
</dbReference>
<dbReference type="PANTHER" id="PTHR42844">
    <property type="entry name" value="DIHYDRONEOPTERIN ALDOLASE 1-RELATED"/>
    <property type="match status" value="1"/>
</dbReference>
<keyword evidence="4 6" id="KW-0289">Folate biosynthesis</keyword>
<dbReference type="InterPro" id="IPR006157">
    <property type="entry name" value="FolB_dom"/>
</dbReference>
<evidence type="ECO:0000256" key="5">
    <source>
        <dbReference type="ARBA" id="ARBA00023239"/>
    </source>
</evidence>
<dbReference type="FunFam" id="3.30.1130.10:FF:000003">
    <property type="entry name" value="7,8-dihydroneopterin aldolase"/>
    <property type="match status" value="1"/>
</dbReference>
<dbReference type="AlphaFoldDB" id="A0A8J3DEE1"/>
<dbReference type="EC" id="4.1.2.25" evidence="6"/>
<accession>A0A8J3DEE1</accession>
<dbReference type="Proteomes" id="UP000642829">
    <property type="component" value="Unassembled WGS sequence"/>
</dbReference>
<evidence type="ECO:0000313" key="9">
    <source>
        <dbReference type="Proteomes" id="UP000642829"/>
    </source>
</evidence>
<keyword evidence="5 6" id="KW-0456">Lyase</keyword>
<dbReference type="SMART" id="SM00905">
    <property type="entry name" value="FolB"/>
    <property type="match status" value="1"/>
</dbReference>
<dbReference type="Pfam" id="PF02152">
    <property type="entry name" value="FolB"/>
    <property type="match status" value="1"/>
</dbReference>
<evidence type="ECO:0000256" key="6">
    <source>
        <dbReference type="RuleBase" id="RU362079"/>
    </source>
</evidence>
<comment type="function">
    <text evidence="6">Catalyzes the conversion of 7,8-dihydroneopterin to 6-hydroxymethyl-7,8-dihydropterin.</text>
</comment>
<evidence type="ECO:0000256" key="1">
    <source>
        <dbReference type="ARBA" id="ARBA00001353"/>
    </source>
</evidence>
<proteinExistence type="inferred from homology"/>
<dbReference type="GO" id="GO:0005737">
    <property type="term" value="C:cytoplasm"/>
    <property type="evidence" value="ECO:0007669"/>
    <property type="project" value="TreeGrafter"/>
</dbReference>
<dbReference type="InterPro" id="IPR043133">
    <property type="entry name" value="GTP-CH-I_C/QueF"/>
</dbReference>
<dbReference type="NCBIfam" id="TIGR00526">
    <property type="entry name" value="folB_dom"/>
    <property type="match status" value="1"/>
</dbReference>
<dbReference type="GO" id="GO:0046654">
    <property type="term" value="P:tetrahydrofolate biosynthetic process"/>
    <property type="evidence" value="ECO:0007669"/>
    <property type="project" value="UniProtKB-UniRule"/>
</dbReference>
<dbReference type="Gene3D" id="3.30.1130.10">
    <property type="match status" value="1"/>
</dbReference>
<evidence type="ECO:0000256" key="4">
    <source>
        <dbReference type="ARBA" id="ARBA00022909"/>
    </source>
</evidence>
<gene>
    <name evidence="8" type="primary">folB</name>
    <name evidence="8" type="ORF">GCM10007047_00550</name>
</gene>
<dbReference type="CDD" id="cd00534">
    <property type="entry name" value="DHNA_DHNTPE"/>
    <property type="match status" value="1"/>
</dbReference>
<evidence type="ECO:0000313" key="8">
    <source>
        <dbReference type="EMBL" id="GHB89902.1"/>
    </source>
</evidence>
<dbReference type="UniPathway" id="UPA00077">
    <property type="reaction ID" value="UER00154"/>
</dbReference>
<reference evidence="8" key="2">
    <citation type="submission" date="2020-09" db="EMBL/GenBank/DDBJ databases">
        <authorList>
            <person name="Sun Q."/>
            <person name="Kim S."/>
        </authorList>
    </citation>
    <scope>NUCLEOTIDE SEQUENCE</scope>
    <source>
        <strain evidence="8">KCTC 12870</strain>
    </source>
</reference>
<dbReference type="GO" id="GO:0046656">
    <property type="term" value="P:folic acid biosynthetic process"/>
    <property type="evidence" value="ECO:0007669"/>
    <property type="project" value="UniProtKB-UniRule"/>
</dbReference>
<reference evidence="8" key="1">
    <citation type="journal article" date="2014" name="Int. J. Syst. Evol. Microbiol.">
        <title>Complete genome sequence of Corynebacterium casei LMG S-19264T (=DSM 44701T), isolated from a smear-ripened cheese.</title>
        <authorList>
            <consortium name="US DOE Joint Genome Institute (JGI-PGF)"/>
            <person name="Walter F."/>
            <person name="Albersmeier A."/>
            <person name="Kalinowski J."/>
            <person name="Ruckert C."/>
        </authorList>
    </citation>
    <scope>NUCLEOTIDE SEQUENCE</scope>
    <source>
        <strain evidence="8">KCTC 12870</strain>
    </source>
</reference>
<sequence length="119" mass="13691">MDKIHFQSMGFFGHHGCLDFEQEQGQRFLVDLTMSLDLRPAGQSDHLDDTVNYALVFDCVRVVMEKERYDLIEAVAERIATRLLTNFPRLQEVSVLVKKPNAPVDGDFDYVAVEITRTR</sequence>
<dbReference type="PANTHER" id="PTHR42844:SF1">
    <property type="entry name" value="DIHYDRONEOPTERIN ALDOLASE 1-RELATED"/>
    <property type="match status" value="1"/>
</dbReference>
<dbReference type="EMBL" id="BMXG01000001">
    <property type="protein sequence ID" value="GHB89902.1"/>
    <property type="molecule type" value="Genomic_DNA"/>
</dbReference>
<dbReference type="NCBIfam" id="TIGR00525">
    <property type="entry name" value="folB"/>
    <property type="match status" value="1"/>
</dbReference>
<protein>
    <recommendedName>
        <fullName evidence="6">7,8-dihydroneopterin aldolase</fullName>
        <ecNumber evidence="6">4.1.2.25</ecNumber>
    </recommendedName>
</protein>
<name>A0A8J3DEE1_9BACT</name>
<dbReference type="InterPro" id="IPR006156">
    <property type="entry name" value="Dihydroneopterin_aldolase"/>
</dbReference>
<dbReference type="RefSeq" id="WP_189510565.1">
    <property type="nucleotide sequence ID" value="NZ_BMXG01000001.1"/>
</dbReference>
<keyword evidence="9" id="KW-1185">Reference proteome</keyword>
<comment type="pathway">
    <text evidence="2 6">Cofactor biosynthesis; tetrahydrofolate biosynthesis; 2-amino-4-hydroxy-6-hydroxymethyl-7,8-dihydropteridine diphosphate from 7,8-dihydroneopterin triphosphate: step 3/4.</text>
</comment>
<comment type="similarity">
    <text evidence="3 6">Belongs to the DHNA family.</text>
</comment>
<feature type="domain" description="Dihydroneopterin aldolase/epimerase" evidence="7">
    <location>
        <begin position="4"/>
        <end position="117"/>
    </location>
</feature>
<comment type="caution">
    <text evidence="8">The sequence shown here is derived from an EMBL/GenBank/DDBJ whole genome shotgun (WGS) entry which is preliminary data.</text>
</comment>
<evidence type="ECO:0000259" key="7">
    <source>
        <dbReference type="SMART" id="SM00905"/>
    </source>
</evidence>